<protein>
    <submittedName>
        <fullName evidence="1">Uncharacterized protein</fullName>
    </submittedName>
</protein>
<evidence type="ECO:0000313" key="1">
    <source>
        <dbReference type="EMBL" id="MDQ0469182.1"/>
    </source>
</evidence>
<accession>A0ABU0J4I3</accession>
<name>A0ABU0J4I3_9HYPH</name>
<comment type="caution">
    <text evidence="1">The sequence shown here is derived from an EMBL/GenBank/DDBJ whole genome shotgun (WGS) entry which is preliminary data.</text>
</comment>
<dbReference type="EMBL" id="JAUSVX010000003">
    <property type="protein sequence ID" value="MDQ0469182.1"/>
    <property type="molecule type" value="Genomic_DNA"/>
</dbReference>
<evidence type="ECO:0000313" key="2">
    <source>
        <dbReference type="Proteomes" id="UP001242480"/>
    </source>
</evidence>
<sequence length="151" mass="16446">MSQALAGAFAQIEEAFAAARAHPLSSRKTLLVAVLVDNVCDHAFEALRWAAPARVFHAEDVLAFRARLRSEEPALGLIFDLCAAAPDGPRLETRAVAVPIEAYGRLSIEDFMVSLYNANTVQRVMIVAPGGLARLAHEVLSEAMAYLRTWE</sequence>
<reference evidence="1 2" key="1">
    <citation type="submission" date="2023-07" db="EMBL/GenBank/DDBJ databases">
        <title>Genomic Encyclopedia of Type Strains, Phase IV (KMG-IV): sequencing the most valuable type-strain genomes for metagenomic binning, comparative biology and taxonomic classification.</title>
        <authorList>
            <person name="Goeker M."/>
        </authorList>
    </citation>
    <scope>NUCLEOTIDE SEQUENCE [LARGE SCALE GENOMIC DNA]</scope>
    <source>
        <strain evidence="1 2">DSM 19619</strain>
    </source>
</reference>
<proteinExistence type="predicted"/>
<dbReference type="Proteomes" id="UP001242480">
    <property type="component" value="Unassembled WGS sequence"/>
</dbReference>
<organism evidence="1 2">
    <name type="scientific">Labrys wisconsinensis</name>
    <dbReference type="NCBI Taxonomy" id="425677"/>
    <lineage>
        <taxon>Bacteria</taxon>
        <taxon>Pseudomonadati</taxon>
        <taxon>Pseudomonadota</taxon>
        <taxon>Alphaproteobacteria</taxon>
        <taxon>Hyphomicrobiales</taxon>
        <taxon>Xanthobacteraceae</taxon>
        <taxon>Labrys</taxon>
    </lineage>
</organism>
<dbReference type="RefSeq" id="WP_307271517.1">
    <property type="nucleotide sequence ID" value="NZ_JAUSVX010000003.1"/>
</dbReference>
<keyword evidence="2" id="KW-1185">Reference proteome</keyword>
<gene>
    <name evidence="1" type="ORF">QO011_002193</name>
</gene>